<dbReference type="Proteomes" id="UP000285523">
    <property type="component" value="Unassembled WGS sequence"/>
</dbReference>
<protein>
    <submittedName>
        <fullName evidence="1">Sulfur carrier protein ThiS</fullName>
    </submittedName>
</protein>
<name>A0A418VFZ7_RHOPL</name>
<dbReference type="InterPro" id="IPR003749">
    <property type="entry name" value="ThiS/MoaD-like"/>
</dbReference>
<dbReference type="InterPro" id="IPR016155">
    <property type="entry name" value="Mopterin_synth/thiamin_S_b"/>
</dbReference>
<dbReference type="EMBL" id="QYYD01000009">
    <property type="protein sequence ID" value="RJF75049.1"/>
    <property type="molecule type" value="Genomic_DNA"/>
</dbReference>
<dbReference type="OrthoDB" id="197113at2"/>
<dbReference type="PANTHER" id="PTHR34472:SF1">
    <property type="entry name" value="SULFUR CARRIER PROTEIN THIS"/>
    <property type="match status" value="1"/>
</dbReference>
<dbReference type="CDD" id="cd00565">
    <property type="entry name" value="Ubl_ThiS"/>
    <property type="match status" value="1"/>
</dbReference>
<dbReference type="AlphaFoldDB" id="A0A418VFZ7"/>
<organism evidence="1 2">
    <name type="scientific">Rhodopseudomonas palustris</name>
    <dbReference type="NCBI Taxonomy" id="1076"/>
    <lineage>
        <taxon>Bacteria</taxon>
        <taxon>Pseudomonadati</taxon>
        <taxon>Pseudomonadota</taxon>
        <taxon>Alphaproteobacteria</taxon>
        <taxon>Hyphomicrobiales</taxon>
        <taxon>Nitrobacteraceae</taxon>
        <taxon>Rhodopseudomonas</taxon>
    </lineage>
</organism>
<sequence length="65" mass="6979">MLVTVNGEQREVSSTSVAALMQELDCTAGHYAVAINYDVVPRGKWDETTLAAGDEIEILTPRQGG</sequence>
<dbReference type="Pfam" id="PF02597">
    <property type="entry name" value="ThiS"/>
    <property type="match status" value="1"/>
</dbReference>
<dbReference type="NCBIfam" id="TIGR01683">
    <property type="entry name" value="thiS"/>
    <property type="match status" value="1"/>
</dbReference>
<dbReference type="SUPFAM" id="SSF54285">
    <property type="entry name" value="MoaD/ThiS"/>
    <property type="match status" value="1"/>
</dbReference>
<proteinExistence type="predicted"/>
<dbReference type="Gene3D" id="3.10.20.30">
    <property type="match status" value="1"/>
</dbReference>
<comment type="caution">
    <text evidence="1">The sequence shown here is derived from an EMBL/GenBank/DDBJ whole genome shotgun (WGS) entry which is preliminary data.</text>
</comment>
<gene>
    <name evidence="1" type="primary">thiS</name>
    <name evidence="1" type="ORF">D4Q52_10375</name>
</gene>
<evidence type="ECO:0000313" key="2">
    <source>
        <dbReference type="Proteomes" id="UP000285523"/>
    </source>
</evidence>
<evidence type="ECO:0000313" key="1">
    <source>
        <dbReference type="EMBL" id="RJF75049.1"/>
    </source>
</evidence>
<dbReference type="RefSeq" id="WP_119856482.1">
    <property type="nucleotide sequence ID" value="NZ_QYYD01000009.1"/>
</dbReference>
<reference evidence="1 2" key="1">
    <citation type="submission" date="2018-09" db="EMBL/GenBank/DDBJ databases">
        <title>Draft genome sequence of Rhodopseudomonas palustris 2.1.18.</title>
        <authorList>
            <person name="Robertson S.L."/>
            <person name="Meyer T.E."/>
            <person name="Kyndt J.A."/>
        </authorList>
    </citation>
    <scope>NUCLEOTIDE SEQUENCE [LARGE SCALE GENOMIC DNA]</scope>
    <source>
        <strain evidence="1 2">2.1.18</strain>
    </source>
</reference>
<dbReference type="PANTHER" id="PTHR34472">
    <property type="entry name" value="SULFUR CARRIER PROTEIN THIS"/>
    <property type="match status" value="1"/>
</dbReference>
<dbReference type="InterPro" id="IPR010035">
    <property type="entry name" value="Thi_S"/>
</dbReference>
<accession>A0A418VFZ7</accession>
<dbReference type="InterPro" id="IPR012675">
    <property type="entry name" value="Beta-grasp_dom_sf"/>
</dbReference>